<protein>
    <submittedName>
        <fullName evidence="4">Glucokinase</fullName>
    </submittedName>
</protein>
<evidence type="ECO:0000313" key="5">
    <source>
        <dbReference type="Proteomes" id="UP000298781"/>
    </source>
</evidence>
<evidence type="ECO:0000313" key="4">
    <source>
        <dbReference type="EMBL" id="QCI66831.1"/>
    </source>
</evidence>
<dbReference type="GO" id="GO:0005536">
    <property type="term" value="F:D-glucose binding"/>
    <property type="evidence" value="ECO:0007669"/>
    <property type="project" value="InterPro"/>
</dbReference>
<evidence type="ECO:0000256" key="1">
    <source>
        <dbReference type="ARBA" id="ARBA00022679"/>
    </source>
</evidence>
<accession>A0A4D7B204</accession>
<dbReference type="InterPro" id="IPR050201">
    <property type="entry name" value="Bacterial_glucokinase"/>
</dbReference>
<comment type="similarity">
    <text evidence="3">Belongs to the bacterial glucokinase family.</text>
</comment>
<evidence type="ECO:0000256" key="2">
    <source>
        <dbReference type="ARBA" id="ARBA00022777"/>
    </source>
</evidence>
<dbReference type="Gene3D" id="3.40.367.20">
    <property type="match status" value="1"/>
</dbReference>
<reference evidence="4 5" key="1">
    <citation type="submission" date="2019-04" db="EMBL/GenBank/DDBJ databases">
        <title>Phreatobacter aquaticus sp. nov.</title>
        <authorList>
            <person name="Choi A."/>
        </authorList>
    </citation>
    <scope>NUCLEOTIDE SEQUENCE [LARGE SCALE GENOMIC DNA]</scope>
    <source>
        <strain evidence="4 5">KCTC 52518</strain>
    </source>
</reference>
<dbReference type="EMBL" id="CP039690">
    <property type="protein sequence ID" value="QCI66831.1"/>
    <property type="molecule type" value="Genomic_DNA"/>
</dbReference>
<dbReference type="Proteomes" id="UP000298781">
    <property type="component" value="Chromosome"/>
</dbReference>
<sequence>MQFPLPALICDVGGTNIRVARLDRPGAAPATVGHAGTRSAQGLAEAVAAMEQARPARSMIVCAAGPILGREVKLTNAAWTLDGPAVAAALGLEQGLLLHDFEALALSIPTFPADRLQAIGPELGQPLGPRLILGPGTGLGAAALTTVDGRYLAIASEAGHVEFGPVGADELALWPHLEPVGGRITSESVLSGDGLSRLHRARLRATGDTGEPIDQAAVVARALAGPEGPEGDSVRLFWRLIGRFAGDLALIYAATGGVTLAGGILPRIAPLIDDKAFRAAFEAKAPMEPLMRAMPSRLLTQPEAVLAGMAAIATDPDHYVIDYAARAWCR</sequence>
<dbReference type="SUPFAM" id="SSF53067">
    <property type="entry name" value="Actin-like ATPase domain"/>
    <property type="match status" value="1"/>
</dbReference>
<dbReference type="GO" id="GO:0006096">
    <property type="term" value="P:glycolytic process"/>
    <property type="evidence" value="ECO:0007669"/>
    <property type="project" value="InterPro"/>
</dbReference>
<dbReference type="OrthoDB" id="9800595at2"/>
<keyword evidence="1" id="KW-0808">Transferase</keyword>
<keyword evidence="5" id="KW-1185">Reference proteome</keyword>
<dbReference type="InterPro" id="IPR003836">
    <property type="entry name" value="Glucokinase"/>
</dbReference>
<dbReference type="KEGG" id="pstg:E8M01_22850"/>
<dbReference type="RefSeq" id="WP_136962270.1">
    <property type="nucleotide sequence ID" value="NZ_CP039690.1"/>
</dbReference>
<dbReference type="PANTHER" id="PTHR47690:SF1">
    <property type="entry name" value="GLUCOKINASE"/>
    <property type="match status" value="1"/>
</dbReference>
<proteinExistence type="inferred from homology"/>
<dbReference type="GO" id="GO:0005524">
    <property type="term" value="F:ATP binding"/>
    <property type="evidence" value="ECO:0007669"/>
    <property type="project" value="InterPro"/>
</dbReference>
<dbReference type="Pfam" id="PF02685">
    <property type="entry name" value="Glucokinase"/>
    <property type="match status" value="1"/>
</dbReference>
<organism evidence="4 5">
    <name type="scientific">Phreatobacter stygius</name>
    <dbReference type="NCBI Taxonomy" id="1940610"/>
    <lineage>
        <taxon>Bacteria</taxon>
        <taxon>Pseudomonadati</taxon>
        <taxon>Pseudomonadota</taxon>
        <taxon>Alphaproteobacteria</taxon>
        <taxon>Hyphomicrobiales</taxon>
        <taxon>Phreatobacteraceae</taxon>
        <taxon>Phreatobacter</taxon>
    </lineage>
</organism>
<dbReference type="InterPro" id="IPR043129">
    <property type="entry name" value="ATPase_NBD"/>
</dbReference>
<dbReference type="GO" id="GO:0004340">
    <property type="term" value="F:glucokinase activity"/>
    <property type="evidence" value="ECO:0007669"/>
    <property type="project" value="InterPro"/>
</dbReference>
<gene>
    <name evidence="4" type="ORF">E8M01_22850</name>
</gene>
<dbReference type="AlphaFoldDB" id="A0A4D7B204"/>
<name>A0A4D7B204_9HYPH</name>
<dbReference type="CDD" id="cd24008">
    <property type="entry name" value="ASKHA_NBD_GLK"/>
    <property type="match status" value="1"/>
</dbReference>
<dbReference type="Gene3D" id="3.30.420.40">
    <property type="match status" value="1"/>
</dbReference>
<dbReference type="PANTHER" id="PTHR47690">
    <property type="entry name" value="GLUCOKINASE"/>
    <property type="match status" value="1"/>
</dbReference>
<keyword evidence="2 4" id="KW-0418">Kinase</keyword>
<evidence type="ECO:0000256" key="3">
    <source>
        <dbReference type="RuleBase" id="RU004046"/>
    </source>
</evidence>
<dbReference type="GO" id="GO:0005829">
    <property type="term" value="C:cytosol"/>
    <property type="evidence" value="ECO:0007669"/>
    <property type="project" value="TreeGrafter"/>
</dbReference>